<comment type="subcellular location">
    <subcellularLocation>
        <location evidence="1">Nucleus</location>
    </subcellularLocation>
</comment>
<gene>
    <name evidence="2" type="ORF">ANN_15644</name>
</gene>
<name>A0ABQ8SHX7_PERAM</name>
<sequence length="122" mass="14080">MREKWDADAMMKAVEAVHKKMDFLKASKAFNLLRSTLENHANHKSKDVVALCSTKLGRKPVLPEALEDDLVKYCLTMEERYYGLCSSDFCRLALQLAMQNKLSHPFYENSDKAGKKWLHNFP</sequence>
<dbReference type="EMBL" id="JAJSOF020000027">
    <property type="protein sequence ID" value="KAJ4433385.1"/>
    <property type="molecule type" value="Genomic_DNA"/>
</dbReference>
<keyword evidence="3" id="KW-1185">Reference proteome</keyword>
<dbReference type="SUPFAM" id="SSF46689">
    <property type="entry name" value="Homeodomain-like"/>
    <property type="match status" value="1"/>
</dbReference>
<dbReference type="Gene3D" id="1.10.10.60">
    <property type="entry name" value="Homeodomain-like"/>
    <property type="match status" value="1"/>
</dbReference>
<accession>A0ABQ8SHX7</accession>
<dbReference type="Proteomes" id="UP001148838">
    <property type="component" value="Unassembled WGS sequence"/>
</dbReference>
<reference evidence="2 3" key="1">
    <citation type="journal article" date="2022" name="Allergy">
        <title>Genome assembly and annotation of Periplaneta americana reveal a comprehensive cockroach allergen profile.</title>
        <authorList>
            <person name="Wang L."/>
            <person name="Xiong Q."/>
            <person name="Saelim N."/>
            <person name="Wang L."/>
            <person name="Nong W."/>
            <person name="Wan A.T."/>
            <person name="Shi M."/>
            <person name="Liu X."/>
            <person name="Cao Q."/>
            <person name="Hui J.H.L."/>
            <person name="Sookrung N."/>
            <person name="Leung T.F."/>
            <person name="Tungtrongchitr A."/>
            <person name="Tsui S.K.W."/>
        </authorList>
    </citation>
    <scope>NUCLEOTIDE SEQUENCE [LARGE SCALE GENOMIC DNA]</scope>
    <source>
        <strain evidence="2">PWHHKU_190912</strain>
    </source>
</reference>
<evidence type="ECO:0000313" key="3">
    <source>
        <dbReference type="Proteomes" id="UP001148838"/>
    </source>
</evidence>
<proteinExistence type="predicted"/>
<organism evidence="2 3">
    <name type="scientific">Periplaneta americana</name>
    <name type="common">American cockroach</name>
    <name type="synonym">Blatta americana</name>
    <dbReference type="NCBI Taxonomy" id="6978"/>
    <lineage>
        <taxon>Eukaryota</taxon>
        <taxon>Metazoa</taxon>
        <taxon>Ecdysozoa</taxon>
        <taxon>Arthropoda</taxon>
        <taxon>Hexapoda</taxon>
        <taxon>Insecta</taxon>
        <taxon>Pterygota</taxon>
        <taxon>Neoptera</taxon>
        <taxon>Polyneoptera</taxon>
        <taxon>Dictyoptera</taxon>
        <taxon>Blattodea</taxon>
        <taxon>Blattoidea</taxon>
        <taxon>Blattidae</taxon>
        <taxon>Blattinae</taxon>
        <taxon>Periplaneta</taxon>
    </lineage>
</organism>
<dbReference type="InterPro" id="IPR009057">
    <property type="entry name" value="Homeodomain-like_sf"/>
</dbReference>
<comment type="caution">
    <text evidence="2">The sequence shown here is derived from an EMBL/GenBank/DDBJ whole genome shotgun (WGS) entry which is preliminary data.</text>
</comment>
<evidence type="ECO:0000313" key="2">
    <source>
        <dbReference type="EMBL" id="KAJ4433385.1"/>
    </source>
</evidence>
<protein>
    <submittedName>
        <fullName evidence="2">Uncharacterized protein</fullName>
    </submittedName>
</protein>
<evidence type="ECO:0000256" key="1">
    <source>
        <dbReference type="ARBA" id="ARBA00004123"/>
    </source>
</evidence>